<feature type="domain" description="Major facilitator superfamily (MFS) profile" evidence="7">
    <location>
        <begin position="14"/>
        <end position="401"/>
    </location>
</feature>
<dbReference type="EMBL" id="JAJMLW010000001">
    <property type="protein sequence ID" value="MCI2241129.1"/>
    <property type="molecule type" value="Genomic_DNA"/>
</dbReference>
<dbReference type="Proteomes" id="UP001430755">
    <property type="component" value="Unassembled WGS sequence"/>
</dbReference>
<proteinExistence type="predicted"/>
<evidence type="ECO:0000313" key="8">
    <source>
        <dbReference type="EMBL" id="MCI2241129.1"/>
    </source>
</evidence>
<accession>A0ABS9WE30</accession>
<dbReference type="Gene3D" id="1.20.1250.20">
    <property type="entry name" value="MFS general substrate transporter like domains"/>
    <property type="match status" value="1"/>
</dbReference>
<feature type="transmembrane region" description="Helical" evidence="6">
    <location>
        <begin position="109"/>
        <end position="130"/>
    </location>
</feature>
<feature type="transmembrane region" description="Helical" evidence="6">
    <location>
        <begin position="310"/>
        <end position="331"/>
    </location>
</feature>
<comment type="caution">
    <text evidence="8">The sequence shown here is derived from an EMBL/GenBank/DDBJ whole genome shotgun (WGS) entry which is preliminary data.</text>
</comment>
<evidence type="ECO:0000259" key="7">
    <source>
        <dbReference type="PROSITE" id="PS50850"/>
    </source>
</evidence>
<keyword evidence="4 6" id="KW-1133">Transmembrane helix</keyword>
<feature type="transmembrane region" description="Helical" evidence="6">
    <location>
        <begin position="219"/>
        <end position="244"/>
    </location>
</feature>
<dbReference type="PROSITE" id="PS50850">
    <property type="entry name" value="MFS"/>
    <property type="match status" value="1"/>
</dbReference>
<keyword evidence="2" id="KW-1003">Cell membrane</keyword>
<feature type="transmembrane region" description="Helical" evidence="6">
    <location>
        <begin position="256"/>
        <end position="275"/>
    </location>
</feature>
<feature type="transmembrane region" description="Helical" evidence="6">
    <location>
        <begin position="142"/>
        <end position="162"/>
    </location>
</feature>
<dbReference type="SUPFAM" id="SSF103473">
    <property type="entry name" value="MFS general substrate transporter"/>
    <property type="match status" value="1"/>
</dbReference>
<dbReference type="Pfam" id="PF07690">
    <property type="entry name" value="MFS_1"/>
    <property type="match status" value="1"/>
</dbReference>
<feature type="transmembrane region" description="Helical" evidence="6">
    <location>
        <begin position="343"/>
        <end position="361"/>
    </location>
</feature>
<evidence type="ECO:0000256" key="5">
    <source>
        <dbReference type="ARBA" id="ARBA00023136"/>
    </source>
</evidence>
<dbReference type="InterPro" id="IPR036259">
    <property type="entry name" value="MFS_trans_sf"/>
</dbReference>
<dbReference type="InterPro" id="IPR011701">
    <property type="entry name" value="MFS"/>
</dbReference>
<dbReference type="RefSeq" id="WP_242162974.1">
    <property type="nucleotide sequence ID" value="NZ_JAJMLW010000001.1"/>
</dbReference>
<gene>
    <name evidence="8" type="ORF">LPT13_02030</name>
</gene>
<evidence type="ECO:0000256" key="1">
    <source>
        <dbReference type="ARBA" id="ARBA00004651"/>
    </source>
</evidence>
<feature type="transmembrane region" description="Helical" evidence="6">
    <location>
        <begin position="82"/>
        <end position="103"/>
    </location>
</feature>
<evidence type="ECO:0000256" key="6">
    <source>
        <dbReference type="SAM" id="Phobius"/>
    </source>
</evidence>
<dbReference type="InterPro" id="IPR050189">
    <property type="entry name" value="MFS_Efflux_Transporters"/>
</dbReference>
<comment type="subcellular location">
    <subcellularLocation>
        <location evidence="1">Cell membrane</location>
        <topology evidence="1">Multi-pass membrane protein</topology>
    </subcellularLocation>
</comment>
<organism evidence="8 9">
    <name type="scientific">Adlercreutzia faecimuris</name>
    <dbReference type="NCBI Taxonomy" id="2897341"/>
    <lineage>
        <taxon>Bacteria</taxon>
        <taxon>Bacillati</taxon>
        <taxon>Actinomycetota</taxon>
        <taxon>Coriobacteriia</taxon>
        <taxon>Eggerthellales</taxon>
        <taxon>Eggerthellaceae</taxon>
        <taxon>Adlercreutzia</taxon>
    </lineage>
</organism>
<feature type="transmembrane region" description="Helical" evidence="6">
    <location>
        <begin position="287"/>
        <end position="304"/>
    </location>
</feature>
<keyword evidence="9" id="KW-1185">Reference proteome</keyword>
<dbReference type="InterPro" id="IPR020846">
    <property type="entry name" value="MFS_dom"/>
</dbReference>
<dbReference type="PANTHER" id="PTHR43124:SF3">
    <property type="entry name" value="CHLORAMPHENICOL EFFLUX PUMP RV0191"/>
    <property type="match status" value="1"/>
</dbReference>
<evidence type="ECO:0000256" key="3">
    <source>
        <dbReference type="ARBA" id="ARBA00022692"/>
    </source>
</evidence>
<evidence type="ECO:0000313" key="9">
    <source>
        <dbReference type="Proteomes" id="UP001430755"/>
    </source>
</evidence>
<evidence type="ECO:0000256" key="2">
    <source>
        <dbReference type="ARBA" id="ARBA00022475"/>
    </source>
</evidence>
<keyword evidence="3 6" id="KW-0812">Transmembrane</keyword>
<sequence>MTRKQKATTTAWLIVIIAFLGGLALASAQNKVPPVIDVVMADFGIGETDAGWLTSVFTIMGMITALPASWLLQRLGAKKIGVISLACCAIGCALGAFCTEFWMLLATRVIEGVGVGMIAVVGPAIISMWFPAEKRGLPMGVWGSWMMASQTILFFFGGGLAANWGWQGVWWFVFILCVIALVLYQWKVKEPDGDMPNYAEGEDPEEFHFGEGFKSGSTWVLTACGLIFTFCCFGFATYISLYWAQEFFAGDMNQSNWWVSVMYAIEVPVVILLGWVMNHIKLGNRRFMGVIGFALYTFILFFCFRMEDPALLLPFIIIYPFLEGAIPTAYWTMIPSTAKKPEYAGTSIGILNVGLNIGTLLGPPITGFFIENYGWAAATVPLAIASVVGAVLFVFVKTYYHGHSEGSMTPEEQAIMDEQQAKLAAKAAK</sequence>
<evidence type="ECO:0000256" key="4">
    <source>
        <dbReference type="ARBA" id="ARBA00022989"/>
    </source>
</evidence>
<reference evidence="8" key="1">
    <citation type="submission" date="2021-11" db="EMBL/GenBank/DDBJ databases">
        <title>A Novel Adlercreutzia Species, isolated from a Allomyrina dichotoma larva feces.</title>
        <authorList>
            <person name="Suh M.K."/>
        </authorList>
    </citation>
    <scope>NUCLEOTIDE SEQUENCE</scope>
    <source>
        <strain evidence="8">JBNU-10</strain>
    </source>
</reference>
<dbReference type="PANTHER" id="PTHR43124">
    <property type="entry name" value="PURINE EFFLUX PUMP PBUE"/>
    <property type="match status" value="1"/>
</dbReference>
<feature type="transmembrane region" description="Helical" evidence="6">
    <location>
        <begin position="50"/>
        <end position="70"/>
    </location>
</feature>
<keyword evidence="5 6" id="KW-0472">Membrane</keyword>
<feature type="transmembrane region" description="Helical" evidence="6">
    <location>
        <begin position="168"/>
        <end position="186"/>
    </location>
</feature>
<feature type="transmembrane region" description="Helical" evidence="6">
    <location>
        <begin position="373"/>
        <end position="396"/>
    </location>
</feature>
<name>A0ABS9WE30_9ACTN</name>
<protein>
    <submittedName>
        <fullName evidence="8">MFS transporter</fullName>
    </submittedName>
</protein>